<evidence type="ECO:0000256" key="1">
    <source>
        <dbReference type="ARBA" id="ARBA00022490"/>
    </source>
</evidence>
<evidence type="ECO:0000256" key="3">
    <source>
        <dbReference type="HAMAP-Rule" id="MF_00023"/>
    </source>
</evidence>
<accession>A0A0P6YFL4</accession>
<dbReference type="GO" id="GO:0003723">
    <property type="term" value="F:RNA binding"/>
    <property type="evidence" value="ECO:0007669"/>
    <property type="project" value="UniProtKB-UniRule"/>
</dbReference>
<dbReference type="GO" id="GO:0005829">
    <property type="term" value="C:cytosol"/>
    <property type="evidence" value="ECO:0007669"/>
    <property type="project" value="TreeGrafter"/>
</dbReference>
<dbReference type="STRING" id="1134406.ADN00_00030"/>
<sequence length="151" mass="17462">MGIKIVSRNRKANFEFFLLETYEAGIALMGSEIKSIRAGQMSLGEAYVRIDDGKEAWLVNAHIAPYEMANRFNHDPLRPRRLLLHRKEIRGIWNAVRQKGVTVIPVQVYLKDGRAKVEIAIAKGKKLYDKRQDIAKRDAERDLNRKFNIKD</sequence>
<comment type="caution">
    <text evidence="4">The sequence shown here is derived from an EMBL/GenBank/DDBJ whole genome shotgun (WGS) entry which is preliminary data.</text>
</comment>
<dbReference type="OrthoDB" id="9805462at2"/>
<dbReference type="CDD" id="cd09294">
    <property type="entry name" value="SmpB"/>
    <property type="match status" value="1"/>
</dbReference>
<dbReference type="Pfam" id="PF01668">
    <property type="entry name" value="SmpB"/>
    <property type="match status" value="1"/>
</dbReference>
<dbReference type="PANTHER" id="PTHR30308">
    <property type="entry name" value="TMRNA-BINDING COMPONENT OF TRANS-TRANSLATION TAGGING COMPLEX"/>
    <property type="match status" value="1"/>
</dbReference>
<dbReference type="PATRIC" id="fig|1134406.4.peg.3402"/>
<dbReference type="InterPro" id="IPR000037">
    <property type="entry name" value="SsrA-bd_prot"/>
</dbReference>
<dbReference type="GO" id="GO:0070930">
    <property type="term" value="P:trans-translation-dependent protein tagging"/>
    <property type="evidence" value="ECO:0007669"/>
    <property type="project" value="TreeGrafter"/>
</dbReference>
<dbReference type="PROSITE" id="PS01317">
    <property type="entry name" value="SSRP"/>
    <property type="match status" value="1"/>
</dbReference>
<keyword evidence="2 3" id="KW-0694">RNA-binding</keyword>
<name>A0A0P6YFL4_9CHLR</name>
<gene>
    <name evidence="3" type="primary">smpB</name>
    <name evidence="4" type="ORF">ADN00_00030</name>
</gene>
<reference evidence="4 5" key="1">
    <citation type="submission" date="2015-07" db="EMBL/GenBank/DDBJ databases">
        <title>Genome sequence of Ornatilinea apprima DSM 23815.</title>
        <authorList>
            <person name="Hemp J."/>
            <person name="Ward L.M."/>
            <person name="Pace L.A."/>
            <person name="Fischer W.W."/>
        </authorList>
    </citation>
    <scope>NUCLEOTIDE SEQUENCE [LARGE SCALE GENOMIC DNA]</scope>
    <source>
        <strain evidence="4 5">P3M-1</strain>
    </source>
</reference>
<dbReference type="Gene3D" id="2.40.280.10">
    <property type="match status" value="1"/>
</dbReference>
<protein>
    <recommendedName>
        <fullName evidence="3">SsrA-binding protein</fullName>
    </recommendedName>
    <alternativeName>
        <fullName evidence="3">Small protein B</fullName>
    </alternativeName>
</protein>
<evidence type="ECO:0000256" key="2">
    <source>
        <dbReference type="ARBA" id="ARBA00022884"/>
    </source>
</evidence>
<proteinExistence type="inferred from homology"/>
<dbReference type="PANTHER" id="PTHR30308:SF2">
    <property type="entry name" value="SSRA-BINDING PROTEIN"/>
    <property type="match status" value="1"/>
</dbReference>
<keyword evidence="5" id="KW-1185">Reference proteome</keyword>
<organism evidence="4 5">
    <name type="scientific">Ornatilinea apprima</name>
    <dbReference type="NCBI Taxonomy" id="1134406"/>
    <lineage>
        <taxon>Bacteria</taxon>
        <taxon>Bacillati</taxon>
        <taxon>Chloroflexota</taxon>
        <taxon>Anaerolineae</taxon>
        <taxon>Anaerolineales</taxon>
        <taxon>Anaerolineaceae</taxon>
        <taxon>Ornatilinea</taxon>
    </lineage>
</organism>
<comment type="similarity">
    <text evidence="3">Belongs to the SmpB family.</text>
</comment>
<dbReference type="AlphaFoldDB" id="A0A0P6YFL4"/>
<dbReference type="InterPro" id="IPR020081">
    <property type="entry name" value="SsrA-bd_prot_CS"/>
</dbReference>
<comment type="function">
    <text evidence="3">Required for rescue of stalled ribosomes mediated by trans-translation. Binds to transfer-messenger RNA (tmRNA), required for stable association of tmRNA with ribosomes. tmRNA and SmpB together mimic tRNA shape, replacing the anticodon stem-loop with SmpB. tmRNA is encoded by the ssrA gene; the 2 termini fold to resemble tRNA(Ala) and it encodes a 'tag peptide', a short internal open reading frame. During trans-translation Ala-aminoacylated tmRNA acts like a tRNA, entering the A-site of stalled ribosomes, displacing the stalled mRNA. The ribosome then switches to translate the ORF on the tmRNA; the nascent peptide is terminated with the 'tag peptide' encoded by the tmRNA and targeted for degradation. The ribosome is freed to recommence translation, which seems to be the essential function of trans-translation.</text>
</comment>
<dbReference type="InterPro" id="IPR023620">
    <property type="entry name" value="SmpB"/>
</dbReference>
<evidence type="ECO:0000313" key="5">
    <source>
        <dbReference type="Proteomes" id="UP000050417"/>
    </source>
</evidence>
<dbReference type="NCBIfam" id="NF003843">
    <property type="entry name" value="PRK05422.1"/>
    <property type="match status" value="1"/>
</dbReference>
<evidence type="ECO:0000313" key="4">
    <source>
        <dbReference type="EMBL" id="KPL80981.1"/>
    </source>
</evidence>
<dbReference type="GO" id="GO:0070929">
    <property type="term" value="P:trans-translation"/>
    <property type="evidence" value="ECO:0007669"/>
    <property type="project" value="UniProtKB-UniRule"/>
</dbReference>
<dbReference type="RefSeq" id="WP_075060910.1">
    <property type="nucleotide sequence ID" value="NZ_LGCL01000002.1"/>
</dbReference>
<dbReference type="SUPFAM" id="SSF74982">
    <property type="entry name" value="Small protein B (SmpB)"/>
    <property type="match status" value="1"/>
</dbReference>
<dbReference type="Proteomes" id="UP000050417">
    <property type="component" value="Unassembled WGS sequence"/>
</dbReference>
<dbReference type="NCBIfam" id="TIGR00086">
    <property type="entry name" value="smpB"/>
    <property type="match status" value="1"/>
</dbReference>
<comment type="subcellular location">
    <subcellularLocation>
        <location evidence="3">Cytoplasm</location>
    </subcellularLocation>
    <text evidence="3">The tmRNA-SmpB complex associates with stalled 70S ribosomes.</text>
</comment>
<keyword evidence="1 3" id="KW-0963">Cytoplasm</keyword>
<dbReference type="EMBL" id="LGCL01000002">
    <property type="protein sequence ID" value="KPL80981.1"/>
    <property type="molecule type" value="Genomic_DNA"/>
</dbReference>
<dbReference type="HAMAP" id="MF_00023">
    <property type="entry name" value="SmpB"/>
    <property type="match status" value="1"/>
</dbReference>